<reference evidence="1 2" key="1">
    <citation type="journal article" date="2020" name="ISME J.">
        <title>Comparative genomics reveals insights into cyanobacterial evolution and habitat adaptation.</title>
        <authorList>
            <person name="Chen M.Y."/>
            <person name="Teng W.K."/>
            <person name="Zhao L."/>
            <person name="Hu C.X."/>
            <person name="Zhou Y.K."/>
            <person name="Han B.P."/>
            <person name="Song L.R."/>
            <person name="Shu W.S."/>
        </authorList>
    </citation>
    <scope>NUCLEOTIDE SEQUENCE [LARGE SCALE GENOMIC DNA]</scope>
    <source>
        <strain evidence="1 2">FACHB-1370</strain>
    </source>
</reference>
<gene>
    <name evidence="1" type="ORF">H6G72_03040</name>
</gene>
<name>A0ABR8E8D3_9CYAN</name>
<organism evidence="1 2">
    <name type="scientific">Planktothricoides raciborskii FACHB-1370</name>
    <dbReference type="NCBI Taxonomy" id="2949576"/>
    <lineage>
        <taxon>Bacteria</taxon>
        <taxon>Bacillati</taxon>
        <taxon>Cyanobacteriota</taxon>
        <taxon>Cyanophyceae</taxon>
        <taxon>Oscillatoriophycideae</taxon>
        <taxon>Oscillatoriales</taxon>
        <taxon>Oscillatoriaceae</taxon>
        <taxon>Planktothricoides</taxon>
    </lineage>
</organism>
<proteinExistence type="predicted"/>
<protein>
    <submittedName>
        <fullName evidence="1">Uncharacterized protein</fullName>
    </submittedName>
</protein>
<dbReference type="Proteomes" id="UP000641954">
    <property type="component" value="Unassembled WGS sequence"/>
</dbReference>
<keyword evidence="2" id="KW-1185">Reference proteome</keyword>
<evidence type="ECO:0000313" key="2">
    <source>
        <dbReference type="Proteomes" id="UP000641954"/>
    </source>
</evidence>
<comment type="caution">
    <text evidence="1">The sequence shown here is derived from an EMBL/GenBank/DDBJ whole genome shotgun (WGS) entry which is preliminary data.</text>
</comment>
<accession>A0ABR8E8D3</accession>
<evidence type="ECO:0000313" key="1">
    <source>
        <dbReference type="EMBL" id="MBD2542847.1"/>
    </source>
</evidence>
<dbReference type="EMBL" id="JACJSK010000003">
    <property type="protein sequence ID" value="MBD2542847.1"/>
    <property type="molecule type" value="Genomic_DNA"/>
</dbReference>
<dbReference type="RefSeq" id="WP_190877159.1">
    <property type="nucleotide sequence ID" value="NZ_JACJSK010000003.1"/>
</dbReference>
<sequence>MEAIAISPINRLNLQLDPTTESYLVDILAKEKTTTDELLKRLLYQHWLSLQPRKTLVERRGGHPQHLLEDAPADLSLRENRKRVVAEYIAKRHYPKPIGKSAEITHI</sequence>